<dbReference type="EMBL" id="JAFIMR010000033">
    <property type="protein sequence ID" value="KAI1859755.1"/>
    <property type="molecule type" value="Genomic_DNA"/>
</dbReference>
<evidence type="ECO:0000313" key="3">
    <source>
        <dbReference type="Proteomes" id="UP000829685"/>
    </source>
</evidence>
<reference evidence="2" key="1">
    <citation type="submission" date="2021-03" db="EMBL/GenBank/DDBJ databases">
        <title>Revisited historic fungal species revealed as producer of novel bioactive compounds through whole genome sequencing and comparative genomics.</title>
        <authorList>
            <person name="Vignolle G.A."/>
            <person name="Hochenegger N."/>
            <person name="Mach R.L."/>
            <person name="Mach-Aigner A.R."/>
            <person name="Javad Rahimi M."/>
            <person name="Salim K.A."/>
            <person name="Chan C.M."/>
            <person name="Lim L.B.L."/>
            <person name="Cai F."/>
            <person name="Druzhinina I.S."/>
            <person name="U'Ren J.M."/>
            <person name="Derntl C."/>
        </authorList>
    </citation>
    <scope>NUCLEOTIDE SEQUENCE</scope>
    <source>
        <strain evidence="2">TUCIM 5799</strain>
    </source>
</reference>
<comment type="caution">
    <text evidence="2">The sequence shown here is derived from an EMBL/GenBank/DDBJ whole genome shotgun (WGS) entry which is preliminary data.</text>
</comment>
<dbReference type="Proteomes" id="UP000829685">
    <property type="component" value="Unassembled WGS sequence"/>
</dbReference>
<proteinExistence type="predicted"/>
<feature type="region of interest" description="Disordered" evidence="1">
    <location>
        <begin position="172"/>
        <end position="204"/>
    </location>
</feature>
<evidence type="ECO:0000256" key="1">
    <source>
        <dbReference type="SAM" id="MobiDB-lite"/>
    </source>
</evidence>
<organism evidence="2 3">
    <name type="scientific">Neoarthrinium moseri</name>
    <dbReference type="NCBI Taxonomy" id="1658444"/>
    <lineage>
        <taxon>Eukaryota</taxon>
        <taxon>Fungi</taxon>
        <taxon>Dikarya</taxon>
        <taxon>Ascomycota</taxon>
        <taxon>Pezizomycotina</taxon>
        <taxon>Sordariomycetes</taxon>
        <taxon>Xylariomycetidae</taxon>
        <taxon>Amphisphaeriales</taxon>
        <taxon>Apiosporaceae</taxon>
        <taxon>Neoarthrinium</taxon>
    </lineage>
</organism>
<dbReference type="AlphaFoldDB" id="A0A9P9WEK5"/>
<name>A0A9P9WEK5_9PEZI</name>
<feature type="region of interest" description="Disordered" evidence="1">
    <location>
        <begin position="100"/>
        <end position="131"/>
    </location>
</feature>
<protein>
    <submittedName>
        <fullName evidence="2">Uncharacterized protein</fullName>
    </submittedName>
</protein>
<gene>
    <name evidence="2" type="ORF">JX265_010204</name>
</gene>
<sequence>MLNIATNLANGVAEVLSNDLFPLAAFTAAVAIANEYEEEPQMLPRTGTGARAQFSLPPRSNCGRASRHVFRMRELQSPAMMVRMKKMENPNRTTAIDLLRLNEPSVDFDPESPREPSPIPGFYDDEEETEDLEKQLLGHEHGRLNSTDQPSDAEEEIEKWIESQVEIEINDTCENENPNDVEASSTWSNSTSSDESDLSAHSNQDDKVDAFSTEGLEHLRNIRVYLGLEPDETPLAVLYKLARFRDQLWEDRGDKTKDGIRSSYFGEEYEPLPFSRQHEIMHESFLAQVNIIDWVSVLSNHAQTISEQEFDIIEDFLAIMYGQREWTGSEYPEREGRSRQEIAQWRERYYLHGERDRSKLRFPVRKSFDGKPAELPPEADWNDFTQMVMRLPDEERHNMLSTKDEAIRKSEVNMKLQHALATGHFLAIQDDIRKGVALLQALNSQVNDSFFILGKSIDFVMQEHADLILPQTFPDRVIEISA</sequence>
<accession>A0A9P9WEK5</accession>
<evidence type="ECO:0000313" key="2">
    <source>
        <dbReference type="EMBL" id="KAI1859755.1"/>
    </source>
</evidence>
<feature type="compositionally biased region" description="Low complexity" evidence="1">
    <location>
        <begin position="182"/>
        <end position="193"/>
    </location>
</feature>
<keyword evidence="3" id="KW-1185">Reference proteome</keyword>